<evidence type="ECO:0000256" key="4">
    <source>
        <dbReference type="ARBA" id="ARBA00022958"/>
    </source>
</evidence>
<proteinExistence type="predicted"/>
<dbReference type="InterPro" id="IPR006037">
    <property type="entry name" value="RCK_C"/>
</dbReference>
<dbReference type="Gene3D" id="3.40.50.720">
    <property type="entry name" value="NAD(P)-binding Rossmann-like Domain"/>
    <property type="match status" value="2"/>
</dbReference>
<dbReference type="Gene3D" id="3.30.70.1450">
    <property type="entry name" value="Regulator of K+ conductance, C-terminal domain"/>
    <property type="match status" value="2"/>
</dbReference>
<dbReference type="InterPro" id="IPR036291">
    <property type="entry name" value="NAD(P)-bd_dom_sf"/>
</dbReference>
<dbReference type="PRINTS" id="PR00335">
    <property type="entry name" value="KUPTAKETRKA"/>
</dbReference>
<keyword evidence="6" id="KW-0406">Ion transport</keyword>
<dbReference type="NCBIfam" id="NF007041">
    <property type="entry name" value="PRK09496.3-4"/>
    <property type="match status" value="1"/>
</dbReference>
<evidence type="ECO:0000256" key="3">
    <source>
        <dbReference type="ARBA" id="ARBA00022538"/>
    </source>
</evidence>
<dbReference type="PANTHER" id="PTHR43833">
    <property type="entry name" value="POTASSIUM CHANNEL PROTEIN 2-RELATED-RELATED"/>
    <property type="match status" value="1"/>
</dbReference>
<evidence type="ECO:0000256" key="5">
    <source>
        <dbReference type="ARBA" id="ARBA00023027"/>
    </source>
</evidence>
<keyword evidence="3" id="KW-0633">Potassium transport</keyword>
<dbReference type="KEGG" id="ohi:H8790_10860"/>
<keyword evidence="5" id="KW-0520">NAD</keyword>
<organism evidence="9 10">
    <name type="scientific">Oscillibacter hominis</name>
    <dbReference type="NCBI Taxonomy" id="2763056"/>
    <lineage>
        <taxon>Bacteria</taxon>
        <taxon>Bacillati</taxon>
        <taxon>Bacillota</taxon>
        <taxon>Clostridia</taxon>
        <taxon>Eubacteriales</taxon>
        <taxon>Oscillospiraceae</taxon>
        <taxon>Oscillibacter</taxon>
    </lineage>
</organism>
<dbReference type="SUPFAM" id="SSF116726">
    <property type="entry name" value="TrkA C-terminal domain-like"/>
    <property type="match status" value="2"/>
</dbReference>
<dbReference type="InterPro" id="IPR050721">
    <property type="entry name" value="Trk_Ktr_HKT_K-transport"/>
</dbReference>
<evidence type="ECO:0000313" key="9">
    <source>
        <dbReference type="EMBL" id="QNL43941.1"/>
    </source>
</evidence>
<dbReference type="GO" id="GO:0015079">
    <property type="term" value="F:potassium ion transmembrane transporter activity"/>
    <property type="evidence" value="ECO:0007669"/>
    <property type="project" value="InterPro"/>
</dbReference>
<keyword evidence="2" id="KW-0813">Transport</keyword>
<feature type="domain" description="RCK C-terminal" evidence="8">
    <location>
        <begin position="140"/>
        <end position="223"/>
    </location>
</feature>
<dbReference type="Proteomes" id="UP000515960">
    <property type="component" value="Chromosome"/>
</dbReference>
<dbReference type="RefSeq" id="WP_187332521.1">
    <property type="nucleotide sequence ID" value="NZ_CP060490.1"/>
</dbReference>
<evidence type="ECO:0000256" key="6">
    <source>
        <dbReference type="ARBA" id="ARBA00023065"/>
    </source>
</evidence>
<evidence type="ECO:0000256" key="2">
    <source>
        <dbReference type="ARBA" id="ARBA00022448"/>
    </source>
</evidence>
<gene>
    <name evidence="9" type="primary">trkA</name>
    <name evidence="9" type="ORF">H8790_10860</name>
</gene>
<dbReference type="Pfam" id="PF02080">
    <property type="entry name" value="TrkA_C"/>
    <property type="match status" value="2"/>
</dbReference>
<dbReference type="GO" id="GO:0005886">
    <property type="term" value="C:plasma membrane"/>
    <property type="evidence" value="ECO:0007669"/>
    <property type="project" value="InterPro"/>
</dbReference>
<dbReference type="InterPro" id="IPR006036">
    <property type="entry name" value="K_uptake_TrkA"/>
</dbReference>
<dbReference type="NCBIfam" id="NF007031">
    <property type="entry name" value="PRK09496.1-2"/>
    <property type="match status" value="1"/>
</dbReference>
<dbReference type="NCBIfam" id="NF007032">
    <property type="entry name" value="PRK09496.1-4"/>
    <property type="match status" value="1"/>
</dbReference>
<evidence type="ECO:0000313" key="10">
    <source>
        <dbReference type="Proteomes" id="UP000515960"/>
    </source>
</evidence>
<feature type="domain" description="RCK C-terminal" evidence="8">
    <location>
        <begin position="372"/>
        <end position="454"/>
    </location>
</feature>
<dbReference type="NCBIfam" id="NF007033">
    <property type="entry name" value="PRK09496.1-5"/>
    <property type="match status" value="1"/>
</dbReference>
<dbReference type="NCBIfam" id="NF007039">
    <property type="entry name" value="PRK09496.3-2"/>
    <property type="match status" value="1"/>
</dbReference>
<evidence type="ECO:0000259" key="8">
    <source>
        <dbReference type="PROSITE" id="PS51202"/>
    </source>
</evidence>
<dbReference type="SUPFAM" id="SSF51735">
    <property type="entry name" value="NAD(P)-binding Rossmann-fold domains"/>
    <property type="match status" value="2"/>
</dbReference>
<dbReference type="InterPro" id="IPR036721">
    <property type="entry name" value="RCK_C_sf"/>
</dbReference>
<reference evidence="9 10" key="1">
    <citation type="submission" date="2020-08" db="EMBL/GenBank/DDBJ databases">
        <authorList>
            <person name="Liu C."/>
            <person name="Sun Q."/>
        </authorList>
    </citation>
    <scope>NUCLEOTIDE SEQUENCE [LARGE SCALE GENOMIC DNA]</scope>
    <source>
        <strain evidence="9 10">NSJ-62</strain>
    </source>
</reference>
<feature type="domain" description="RCK N-terminal" evidence="7">
    <location>
        <begin position="1"/>
        <end position="120"/>
    </location>
</feature>
<dbReference type="InterPro" id="IPR003148">
    <property type="entry name" value="RCK_N"/>
</dbReference>
<evidence type="ECO:0000256" key="1">
    <source>
        <dbReference type="ARBA" id="ARBA00017378"/>
    </source>
</evidence>
<dbReference type="PROSITE" id="PS51202">
    <property type="entry name" value="RCK_C"/>
    <property type="match status" value="2"/>
</dbReference>
<dbReference type="AlphaFoldDB" id="A0A7G9B310"/>
<dbReference type="EMBL" id="CP060490">
    <property type="protein sequence ID" value="QNL43941.1"/>
    <property type="molecule type" value="Genomic_DNA"/>
</dbReference>
<name>A0A7G9B310_9FIRM</name>
<protein>
    <recommendedName>
        <fullName evidence="1">Trk system potassium uptake protein TrkA</fullName>
    </recommendedName>
</protein>
<sequence length="454" mass="48880">MKIIIAGVGKVGSILTKKLAAENHDVTIIDQNPDVISELVNVCDVMGVCGNGASYSVQQEAGSEGADLLIATTSGDEVNILACLVAKKLGVRHTIARVRNPEYEKQLRFMREELGLSMVINPEKATAREISRVLRFPSALKVDTFSKGRIELVEYRIGEQSSLSGVRLTDLYENTRAKVLICAVARGNEVFIPSGEFLLQTGDKIYVTASPQELEACFRHLGVFRAQARAVMIVGASKICYYLASELCSTGMSVKIIDSDEQKCVAMSERLPQALLIQGDGTDAELLHEEGVSQSDAFVSLTGLDEANIIMAMYASKQGVGKVVAKVNRQSFVDLVASGSMTDSIVSAGGITSELILRYVRAMQNGMASHVKTLHRIVGDRVEALEFGVPKGSPLVGVPFKDLNLKNDLLVAGIARSNGKIIIPSGQDSLHCGDSVIVVTTHTSLRDLSDILKK</sequence>
<evidence type="ECO:0000259" key="7">
    <source>
        <dbReference type="PROSITE" id="PS51201"/>
    </source>
</evidence>
<accession>A0A7G9B310</accession>
<dbReference type="PROSITE" id="PS51201">
    <property type="entry name" value="RCK_N"/>
    <property type="match status" value="2"/>
</dbReference>
<dbReference type="Pfam" id="PF02254">
    <property type="entry name" value="TrkA_N"/>
    <property type="match status" value="2"/>
</dbReference>
<keyword evidence="10" id="KW-1185">Reference proteome</keyword>
<dbReference type="PANTHER" id="PTHR43833:SF5">
    <property type="entry name" value="TRK SYSTEM POTASSIUM UPTAKE PROTEIN TRKA"/>
    <property type="match status" value="1"/>
</dbReference>
<feature type="domain" description="RCK N-terminal" evidence="7">
    <location>
        <begin position="228"/>
        <end position="346"/>
    </location>
</feature>
<keyword evidence="4" id="KW-0630">Potassium</keyword>